<dbReference type="Gene3D" id="3.30.230.10">
    <property type="match status" value="1"/>
</dbReference>
<evidence type="ECO:0000256" key="7">
    <source>
        <dbReference type="ARBA" id="ARBA00022840"/>
    </source>
</evidence>
<dbReference type="InterPro" id="IPR003593">
    <property type="entry name" value="AAA+_ATPase"/>
</dbReference>
<feature type="region of interest" description="Lon-protease-like" evidence="11">
    <location>
        <begin position="355"/>
        <end position="458"/>
    </location>
</feature>
<evidence type="ECO:0000256" key="11">
    <source>
        <dbReference type="HAMAP-Rule" id="MF_01498"/>
    </source>
</evidence>
<dbReference type="SUPFAM" id="SSF54211">
    <property type="entry name" value="Ribosomal protein S5 domain 2-like"/>
    <property type="match status" value="1"/>
</dbReference>
<comment type="caution">
    <text evidence="15">The sequence shown here is derived from an EMBL/GenBank/DDBJ whole genome shotgun (WGS) entry which is preliminary data.</text>
</comment>
<organism evidence="15 16">
    <name type="scientific">Candidatus Methylobacter favarea</name>
    <dbReference type="NCBI Taxonomy" id="2707345"/>
    <lineage>
        <taxon>Bacteria</taxon>
        <taxon>Pseudomonadati</taxon>
        <taxon>Pseudomonadota</taxon>
        <taxon>Gammaproteobacteria</taxon>
        <taxon>Methylococcales</taxon>
        <taxon>Methylococcaceae</taxon>
        <taxon>Methylobacter</taxon>
    </lineage>
</organism>
<dbReference type="GO" id="GO:0000725">
    <property type="term" value="P:recombinational repair"/>
    <property type="evidence" value="ECO:0007669"/>
    <property type="project" value="UniProtKB-UniRule"/>
</dbReference>
<evidence type="ECO:0000256" key="13">
    <source>
        <dbReference type="RuleBase" id="RU003555"/>
    </source>
</evidence>
<evidence type="ECO:0000256" key="10">
    <source>
        <dbReference type="ARBA" id="ARBA00023204"/>
    </source>
</evidence>
<dbReference type="SUPFAM" id="SSF52540">
    <property type="entry name" value="P-loop containing nucleoside triphosphate hydrolases"/>
    <property type="match status" value="1"/>
</dbReference>
<keyword evidence="7 11" id="KW-0067">ATP-binding</keyword>
<feature type="binding site" evidence="11">
    <location>
        <begin position="99"/>
        <end position="106"/>
    </location>
    <ligand>
        <name>ATP</name>
        <dbReference type="ChEBI" id="CHEBI:30616"/>
    </ligand>
</feature>
<dbReference type="RefSeq" id="WP_174625523.1">
    <property type="nucleotide sequence ID" value="NZ_CADCXN010000053.1"/>
</dbReference>
<dbReference type="PANTHER" id="PTHR32472:SF10">
    <property type="entry name" value="DNA REPAIR PROTEIN RADA-LIKE PROTEIN"/>
    <property type="match status" value="1"/>
</dbReference>
<proteinExistence type="inferred from homology"/>
<dbReference type="Pfam" id="PF13481">
    <property type="entry name" value="AAA_25"/>
    <property type="match status" value="1"/>
</dbReference>
<keyword evidence="9 11" id="KW-0238">DNA-binding</keyword>
<comment type="similarity">
    <text evidence="11 13">Belongs to the RecA family. RadA subfamily.</text>
</comment>
<keyword evidence="2 11" id="KW-0547">Nucleotide-binding</keyword>
<dbReference type="InterPro" id="IPR020588">
    <property type="entry name" value="RecA_ATP-bd"/>
</dbReference>
<dbReference type="SMART" id="SM00382">
    <property type="entry name" value="AAA"/>
    <property type="match status" value="1"/>
</dbReference>
<evidence type="ECO:0000256" key="12">
    <source>
        <dbReference type="NCBIfam" id="TIGR00416"/>
    </source>
</evidence>
<evidence type="ECO:0000313" key="15">
    <source>
        <dbReference type="EMBL" id="CAA9890596.1"/>
    </source>
</evidence>
<dbReference type="GO" id="GO:0003684">
    <property type="term" value="F:damaged DNA binding"/>
    <property type="evidence" value="ECO:0007669"/>
    <property type="project" value="InterPro"/>
</dbReference>
<evidence type="ECO:0000256" key="1">
    <source>
        <dbReference type="ARBA" id="ARBA00022723"/>
    </source>
</evidence>
<dbReference type="InterPro" id="IPR014721">
    <property type="entry name" value="Ribsml_uS5_D2-typ_fold_subgr"/>
</dbReference>
<evidence type="ECO:0000256" key="9">
    <source>
        <dbReference type="ARBA" id="ARBA00023125"/>
    </source>
</evidence>
<gene>
    <name evidence="11 15" type="primary">radA</name>
    <name evidence="15" type="ORF">METHB2_250020</name>
</gene>
<dbReference type="GO" id="GO:0005524">
    <property type="term" value="F:ATP binding"/>
    <property type="evidence" value="ECO:0007669"/>
    <property type="project" value="UniProtKB-UniRule"/>
</dbReference>
<dbReference type="FunFam" id="3.40.50.300:FF:000050">
    <property type="entry name" value="DNA repair protein RadA"/>
    <property type="match status" value="1"/>
</dbReference>
<keyword evidence="16" id="KW-1185">Reference proteome</keyword>
<dbReference type="PROSITE" id="PS50162">
    <property type="entry name" value="RECA_2"/>
    <property type="match status" value="1"/>
</dbReference>
<evidence type="ECO:0000256" key="5">
    <source>
        <dbReference type="ARBA" id="ARBA00022801"/>
    </source>
</evidence>
<dbReference type="Pfam" id="PF13541">
    <property type="entry name" value="ChlI"/>
    <property type="match status" value="1"/>
</dbReference>
<dbReference type="EMBL" id="CADCXN010000053">
    <property type="protein sequence ID" value="CAA9890596.1"/>
    <property type="molecule type" value="Genomic_DNA"/>
</dbReference>
<evidence type="ECO:0000256" key="4">
    <source>
        <dbReference type="ARBA" id="ARBA00022771"/>
    </source>
</evidence>
<dbReference type="Proteomes" id="UP000494216">
    <property type="component" value="Unassembled WGS sequence"/>
</dbReference>
<dbReference type="InterPro" id="IPR004504">
    <property type="entry name" value="DNA_repair_RadA"/>
</dbReference>
<keyword evidence="6 13" id="KW-0862">Zinc</keyword>
<sequence>MSKKIKTAFVCDQCGADYPRWGGQCTSCGEWNTIKEVRLGSTAADRNNRSAGYAGSRSEVKLLSDINLLQTERISSGISEFDRVLGGGIVSGSVVLIGGAPGAGKSTILLQAIANIAERGVSVLYVSGEESLQQVAERAHRLRLPANKIMMLTETSVQRICDVLDEVKPQILVIDSIQVMHTQEADSAPGSVSQVRESASYLTQYAKKHNVSIFMVGHVTKDHSLAGPMTLSHIVDTQVILSATDDARHRVLRADKNRFGSVGELGFFAMDSSGLKEVKNPSAMFLNRPEKPSSGSVVTVLWEGTRPLLVEIQALVTECQYGNPRRLAVGFDQNRLAMLLAVLSRHGGIFTANDEIYANVVGGIKVTETSSDLAIVVGIVSSLKDKVIAHDTFFFGEIGLSGEIRPVANGHARLNDAAKHGFKKAVIPKANAPKKSIEGLEIYAVSTVSEALDIFSQM</sequence>
<keyword evidence="1 11" id="KW-0479">Metal-binding</keyword>
<keyword evidence="4 13" id="KW-0863">Zinc-finger</keyword>
<dbReference type="HAMAP" id="MF_01498">
    <property type="entry name" value="RadA_bact"/>
    <property type="match status" value="1"/>
</dbReference>
<comment type="domain">
    <text evidence="11">The middle region has homology to RecA with ATPase motifs including the RadA KNRFG motif, while the C-terminus is homologous to Lon protease.</text>
</comment>
<evidence type="ECO:0000259" key="14">
    <source>
        <dbReference type="PROSITE" id="PS50162"/>
    </source>
</evidence>
<dbReference type="GO" id="GO:0008270">
    <property type="term" value="F:zinc ion binding"/>
    <property type="evidence" value="ECO:0007669"/>
    <property type="project" value="UniProtKB-KW"/>
</dbReference>
<dbReference type="GO" id="GO:0016787">
    <property type="term" value="F:hydrolase activity"/>
    <property type="evidence" value="ECO:0007669"/>
    <property type="project" value="UniProtKB-KW"/>
</dbReference>
<dbReference type="GO" id="GO:0140664">
    <property type="term" value="F:ATP-dependent DNA damage sensor activity"/>
    <property type="evidence" value="ECO:0007669"/>
    <property type="project" value="InterPro"/>
</dbReference>
<dbReference type="Gene3D" id="3.40.50.300">
    <property type="entry name" value="P-loop containing nucleotide triphosphate hydrolases"/>
    <property type="match status" value="1"/>
</dbReference>
<protein>
    <recommendedName>
        <fullName evidence="11 12">DNA repair protein RadA</fullName>
    </recommendedName>
</protein>
<keyword evidence="5" id="KW-0378">Hydrolase</keyword>
<evidence type="ECO:0000256" key="6">
    <source>
        <dbReference type="ARBA" id="ARBA00022833"/>
    </source>
</evidence>
<keyword evidence="10 11" id="KW-0234">DNA repair</keyword>
<keyword evidence="8 11" id="KW-0346">Stress response</keyword>
<comment type="function">
    <text evidence="13">DNA-dependent ATPase involved in processing of recombination intermediates, plays a role in repairing DNA breaks. Stimulates the branch migration of RecA-mediated strand transfer reactions, allowing the 3' invading strand to extend heteroduplex DNA faster. Binds ssDNA in the presence of ADP but not other nucleotides, has ATPase activity that is stimulated by ssDNA and various branched DNA structures, but inhibited by SSB. Does not have RecA's homology-searching function.</text>
</comment>
<accession>A0A8S0XIC7</accession>
<evidence type="ECO:0000256" key="2">
    <source>
        <dbReference type="ARBA" id="ARBA00022741"/>
    </source>
</evidence>
<name>A0A8S0XIC7_9GAMM</name>
<dbReference type="InterPro" id="IPR041166">
    <property type="entry name" value="Rubredoxin_2"/>
</dbReference>
<reference evidence="15 16" key="1">
    <citation type="submission" date="2020-02" db="EMBL/GenBank/DDBJ databases">
        <authorList>
            <person name="Hogendoorn C."/>
        </authorList>
    </citation>
    <scope>NUCLEOTIDE SEQUENCE [LARGE SCALE GENOMIC DNA]</scope>
    <source>
        <strain evidence="15">METHB21</strain>
    </source>
</reference>
<feature type="short sequence motif" description="RadA KNRFG motif" evidence="11">
    <location>
        <begin position="256"/>
        <end position="260"/>
    </location>
</feature>
<dbReference type="AlphaFoldDB" id="A0A8S0XIC7"/>
<evidence type="ECO:0000256" key="8">
    <source>
        <dbReference type="ARBA" id="ARBA00023016"/>
    </source>
</evidence>
<dbReference type="InterPro" id="IPR027417">
    <property type="entry name" value="P-loop_NTPase"/>
</dbReference>
<feature type="domain" description="RecA family profile 1" evidence="14">
    <location>
        <begin position="70"/>
        <end position="219"/>
    </location>
</feature>
<comment type="function">
    <text evidence="11">Plays a role in repairing double-strand DNA breaks, probably involving stabilizing or processing branched DNA or blocked replication forks.</text>
</comment>
<dbReference type="PRINTS" id="PR01874">
    <property type="entry name" value="DNAREPAIRADA"/>
</dbReference>
<dbReference type="InterPro" id="IPR020568">
    <property type="entry name" value="Ribosomal_Su5_D2-typ_SF"/>
</dbReference>
<dbReference type="GO" id="GO:0005829">
    <property type="term" value="C:cytosol"/>
    <property type="evidence" value="ECO:0007669"/>
    <property type="project" value="TreeGrafter"/>
</dbReference>
<dbReference type="PANTHER" id="PTHR32472">
    <property type="entry name" value="DNA REPAIR PROTEIN RADA"/>
    <property type="match status" value="1"/>
</dbReference>
<keyword evidence="3 11" id="KW-0227">DNA damage</keyword>
<dbReference type="CDD" id="cd01121">
    <property type="entry name" value="RadA_SMS_N"/>
    <property type="match status" value="1"/>
</dbReference>
<evidence type="ECO:0000256" key="3">
    <source>
        <dbReference type="ARBA" id="ARBA00022763"/>
    </source>
</evidence>
<dbReference type="NCBIfam" id="TIGR00416">
    <property type="entry name" value="sms"/>
    <property type="match status" value="1"/>
</dbReference>
<dbReference type="Pfam" id="PF18073">
    <property type="entry name" value="Zn_ribbon_LapB"/>
    <property type="match status" value="1"/>
</dbReference>
<evidence type="ECO:0000313" key="16">
    <source>
        <dbReference type="Proteomes" id="UP000494216"/>
    </source>
</evidence>